<name>A0A5S4YUF8_9BRAD</name>
<comment type="similarity">
    <text evidence="1">Belongs to the AHA1 family.</text>
</comment>
<dbReference type="AlphaFoldDB" id="A0A5S4YUF8"/>
<comment type="caution">
    <text evidence="3">The sequence shown here is derived from an EMBL/GenBank/DDBJ whole genome shotgun (WGS) entry which is preliminary data.</text>
</comment>
<evidence type="ECO:0000313" key="3">
    <source>
        <dbReference type="EMBL" id="TYO63949.1"/>
    </source>
</evidence>
<dbReference type="SUPFAM" id="SSF55961">
    <property type="entry name" value="Bet v1-like"/>
    <property type="match status" value="1"/>
</dbReference>
<sequence>MNLDQFKPLTVYTIYIASTPEKVWEALTSAEFSRQYFFGNAVEVEPRLGGAFIVRTPDGALHISGEVLEYDPPRRLSVSFNVNWPELIEKLGPTLVTYEIEAVGDAVRLTMSESHDRPLSDDILAGGRQGWPAILSGLKSLLETGKAPQIKMAPPPQMLAALKTMGIKTP</sequence>
<dbReference type="Pfam" id="PF08327">
    <property type="entry name" value="AHSA1"/>
    <property type="match status" value="1"/>
</dbReference>
<dbReference type="InterPro" id="IPR023393">
    <property type="entry name" value="START-like_dom_sf"/>
</dbReference>
<gene>
    <name evidence="3" type="ORF">FXV83_24365</name>
</gene>
<evidence type="ECO:0000259" key="2">
    <source>
        <dbReference type="Pfam" id="PF08327"/>
    </source>
</evidence>
<evidence type="ECO:0000313" key="4">
    <source>
        <dbReference type="Proteomes" id="UP000324797"/>
    </source>
</evidence>
<dbReference type="Proteomes" id="UP000324797">
    <property type="component" value="Unassembled WGS sequence"/>
</dbReference>
<dbReference type="CDD" id="cd08893">
    <property type="entry name" value="SRPBCC_CalC_Aha1-like_GntR-HTH"/>
    <property type="match status" value="1"/>
</dbReference>
<dbReference type="InterPro" id="IPR013538">
    <property type="entry name" value="ASHA1/2-like_C"/>
</dbReference>
<keyword evidence="4" id="KW-1185">Reference proteome</keyword>
<feature type="domain" description="Activator of Hsp90 ATPase homologue 1/2-like C-terminal" evidence="2">
    <location>
        <begin position="19"/>
        <end position="143"/>
    </location>
</feature>
<dbReference type="Gene3D" id="3.30.530.20">
    <property type="match status" value="1"/>
</dbReference>
<accession>A0A5S4YUF8</accession>
<protein>
    <submittedName>
        <fullName evidence="3">ATPase</fullName>
    </submittedName>
</protein>
<organism evidence="3 4">
    <name type="scientific">Bradyrhizobium hipponense</name>
    <dbReference type="NCBI Taxonomy" id="2605638"/>
    <lineage>
        <taxon>Bacteria</taxon>
        <taxon>Pseudomonadati</taxon>
        <taxon>Pseudomonadota</taxon>
        <taxon>Alphaproteobacteria</taxon>
        <taxon>Hyphomicrobiales</taxon>
        <taxon>Nitrobacteraceae</taxon>
        <taxon>Bradyrhizobium</taxon>
    </lineage>
</organism>
<proteinExistence type="inferred from homology"/>
<dbReference type="EMBL" id="VSTH01000082">
    <property type="protein sequence ID" value="TYO63949.1"/>
    <property type="molecule type" value="Genomic_DNA"/>
</dbReference>
<dbReference type="RefSeq" id="WP_148741936.1">
    <property type="nucleotide sequence ID" value="NZ_VSTH01000082.1"/>
</dbReference>
<reference evidence="3 4" key="1">
    <citation type="submission" date="2019-08" db="EMBL/GenBank/DDBJ databases">
        <title>Bradyrhizobium hipponensis sp. nov., a rhizobium isolated from a Lupinus angustifolius root nodule in Tunisia.</title>
        <authorList>
            <person name="Off K."/>
            <person name="Rejili M."/>
            <person name="Mars M."/>
            <person name="Brachmann A."/>
            <person name="Marin M."/>
        </authorList>
    </citation>
    <scope>NUCLEOTIDE SEQUENCE [LARGE SCALE GENOMIC DNA]</scope>
    <source>
        <strain evidence="4">aSej3</strain>
    </source>
</reference>
<evidence type="ECO:0000256" key="1">
    <source>
        <dbReference type="ARBA" id="ARBA00006817"/>
    </source>
</evidence>